<dbReference type="EMBL" id="CP015061">
    <property type="protein sequence ID" value="QGN18214.1"/>
    <property type="molecule type" value="Genomic_DNA"/>
</dbReference>
<sequence>MSHLLHKFSEKLTGDDGRDQEDTRVDEYGNPLSPQQQSHGRYTDTGSIEHPSGRGNDSSMSGGSKQYGGYDDDNYNGRTTRSKGKSSQNNRDHFDEYDYDSSDLRDSSTSGGRQKTTSTSGQMGFGSNDYQQRSATEQGYGNQEQYGSGGGQSFGDNNPANTHIPGTPPSARAGSGGYGGNAYSKQGMGRQSGNSRSDQTYNNDSSW</sequence>
<organism evidence="2 3">
    <name type="scientific">Kluyveromyces marxianus</name>
    <name type="common">Yeast</name>
    <name type="synonym">Candida kefyr</name>
    <dbReference type="NCBI Taxonomy" id="4911"/>
    <lineage>
        <taxon>Eukaryota</taxon>
        <taxon>Fungi</taxon>
        <taxon>Dikarya</taxon>
        <taxon>Ascomycota</taxon>
        <taxon>Saccharomycotina</taxon>
        <taxon>Saccharomycetes</taxon>
        <taxon>Saccharomycetales</taxon>
        <taxon>Saccharomycetaceae</taxon>
        <taxon>Kluyveromyces</taxon>
    </lineage>
</organism>
<evidence type="ECO:0000313" key="3">
    <source>
        <dbReference type="Proteomes" id="UP000422736"/>
    </source>
</evidence>
<reference evidence="2 3" key="2">
    <citation type="submission" date="2019-11" db="EMBL/GenBank/DDBJ databases">
        <authorList>
            <person name="Lu H."/>
        </authorList>
    </citation>
    <scope>NUCLEOTIDE SEQUENCE [LARGE SCALE GENOMIC DNA]</scope>
    <source>
        <strain evidence="2 3">FIM1</strain>
    </source>
</reference>
<evidence type="ECO:0000256" key="1">
    <source>
        <dbReference type="SAM" id="MobiDB-lite"/>
    </source>
</evidence>
<feature type="compositionally biased region" description="Basic and acidic residues" evidence="1">
    <location>
        <begin position="90"/>
        <end position="106"/>
    </location>
</feature>
<feature type="compositionally biased region" description="Polar residues" evidence="1">
    <location>
        <begin position="111"/>
        <end position="122"/>
    </location>
</feature>
<protein>
    <submittedName>
        <fullName evidence="2">Uncharacterized protein</fullName>
    </submittedName>
</protein>
<feature type="compositionally biased region" description="Basic and acidic residues" evidence="1">
    <location>
        <begin position="7"/>
        <end position="27"/>
    </location>
</feature>
<feature type="compositionally biased region" description="Polar residues" evidence="1">
    <location>
        <begin position="32"/>
        <end position="46"/>
    </location>
</feature>
<feature type="compositionally biased region" description="Polar residues" evidence="1">
    <location>
        <begin position="189"/>
        <end position="207"/>
    </location>
</feature>
<name>A0ABX6F0U2_KLUMA</name>
<feature type="compositionally biased region" description="Polar residues" evidence="1">
    <location>
        <begin position="55"/>
        <end position="64"/>
    </location>
</feature>
<feature type="compositionally biased region" description="Polar residues" evidence="1">
    <location>
        <begin position="128"/>
        <end position="146"/>
    </location>
</feature>
<evidence type="ECO:0000313" key="2">
    <source>
        <dbReference type="EMBL" id="QGN18214.1"/>
    </source>
</evidence>
<gene>
    <name evidence="2" type="ORF">FIM1_4538</name>
</gene>
<keyword evidence="3" id="KW-1185">Reference proteome</keyword>
<proteinExistence type="predicted"/>
<dbReference type="Proteomes" id="UP000422736">
    <property type="component" value="Chromosome 7"/>
</dbReference>
<reference evidence="2 3" key="1">
    <citation type="submission" date="2016-03" db="EMBL/GenBank/DDBJ databases">
        <title>How can Kluyveromyces marxianus grow so fast - potential evolutionary course in Saccharomyces Complex revealed by comparative genomics.</title>
        <authorList>
            <person name="Mo W."/>
            <person name="Lu W."/>
            <person name="Yang X."/>
            <person name="Qi J."/>
            <person name="Lv H."/>
        </authorList>
    </citation>
    <scope>NUCLEOTIDE SEQUENCE [LARGE SCALE GENOMIC DNA]</scope>
    <source>
        <strain evidence="2 3">FIM1</strain>
    </source>
</reference>
<feature type="region of interest" description="Disordered" evidence="1">
    <location>
        <begin position="1"/>
        <end position="207"/>
    </location>
</feature>
<accession>A0ABX6F0U2</accession>